<protein>
    <submittedName>
        <fullName evidence="2">XRE family transcriptional regulator</fullName>
    </submittedName>
</protein>
<evidence type="ECO:0000313" key="3">
    <source>
        <dbReference type="Proteomes" id="UP000223834"/>
    </source>
</evidence>
<accession>A0A9X7CCZ3</accession>
<dbReference type="RefSeq" id="WP_086409954.1">
    <property type="nucleotide sequence ID" value="NZ_NUIQ01000076.1"/>
</dbReference>
<feature type="domain" description="HTH cro/C1-type" evidence="1">
    <location>
        <begin position="11"/>
        <end position="65"/>
    </location>
</feature>
<evidence type="ECO:0000313" key="2">
    <source>
        <dbReference type="EMBL" id="PGO78213.1"/>
    </source>
</evidence>
<dbReference type="SUPFAM" id="SSF47413">
    <property type="entry name" value="lambda repressor-like DNA-binding domains"/>
    <property type="match status" value="1"/>
</dbReference>
<dbReference type="InterPro" id="IPR001387">
    <property type="entry name" value="Cro/C1-type_HTH"/>
</dbReference>
<dbReference type="InterPro" id="IPR010982">
    <property type="entry name" value="Lambda_DNA-bd_dom_sf"/>
</dbReference>
<evidence type="ECO:0000259" key="1">
    <source>
        <dbReference type="PROSITE" id="PS50943"/>
    </source>
</evidence>
<dbReference type="AlphaFoldDB" id="A0A9X7CCZ3"/>
<dbReference type="Gene3D" id="1.10.260.40">
    <property type="entry name" value="lambda repressor-like DNA-binding domains"/>
    <property type="match status" value="1"/>
</dbReference>
<name>A0A9X7CCZ3_BACCE</name>
<dbReference type="PROSITE" id="PS50943">
    <property type="entry name" value="HTH_CROC1"/>
    <property type="match status" value="1"/>
</dbReference>
<dbReference type="Proteomes" id="UP000223834">
    <property type="component" value="Unassembled WGS sequence"/>
</dbReference>
<dbReference type="CDD" id="cd00093">
    <property type="entry name" value="HTH_XRE"/>
    <property type="match status" value="1"/>
</dbReference>
<organism evidence="2 3">
    <name type="scientific">Bacillus cereus</name>
    <dbReference type="NCBI Taxonomy" id="1396"/>
    <lineage>
        <taxon>Bacteria</taxon>
        <taxon>Bacillati</taxon>
        <taxon>Bacillota</taxon>
        <taxon>Bacilli</taxon>
        <taxon>Bacillales</taxon>
        <taxon>Bacillaceae</taxon>
        <taxon>Bacillus</taxon>
        <taxon>Bacillus cereus group</taxon>
    </lineage>
</organism>
<comment type="caution">
    <text evidence="2">The sequence shown here is derived from an EMBL/GenBank/DDBJ whole genome shotgun (WGS) entry which is preliminary data.</text>
</comment>
<reference evidence="2 3" key="1">
    <citation type="submission" date="2017-09" db="EMBL/GenBank/DDBJ databases">
        <title>Large-scale bioinformatics analysis of Bacillus genomes uncovers conserved roles of natural products in bacterial physiology.</title>
        <authorList>
            <consortium name="Agbiome Team Llc"/>
            <person name="Bleich R.M."/>
            <person name="Grubbs K.J."/>
            <person name="Santa Maria K.C."/>
            <person name="Allen S.E."/>
            <person name="Farag S."/>
            <person name="Shank E.A."/>
            <person name="Bowers A."/>
        </authorList>
    </citation>
    <scope>NUCLEOTIDE SEQUENCE [LARGE SCALE GENOMIC DNA]</scope>
    <source>
        <strain evidence="2 3">AFS049141</strain>
    </source>
</reference>
<sequence>MNVHPNIATNLRLVRESKGITMNQCSKDLNIPCGVFHEIEVGKKSTIASRAIIIAEYFNLPVGELFSPTYYRVKVT</sequence>
<dbReference type="EMBL" id="NUIQ01000076">
    <property type="protein sequence ID" value="PGO78213.1"/>
    <property type="molecule type" value="Genomic_DNA"/>
</dbReference>
<dbReference type="GO" id="GO:0003677">
    <property type="term" value="F:DNA binding"/>
    <property type="evidence" value="ECO:0007669"/>
    <property type="project" value="InterPro"/>
</dbReference>
<proteinExistence type="predicted"/>
<gene>
    <name evidence="2" type="ORF">CN980_09770</name>
</gene>